<accession>A0ABU3DJH2</accession>
<proteinExistence type="predicted"/>
<dbReference type="Pfam" id="PF06776">
    <property type="entry name" value="IalB"/>
    <property type="match status" value="1"/>
</dbReference>
<feature type="compositionally biased region" description="Polar residues" evidence="1">
    <location>
        <begin position="39"/>
        <end position="49"/>
    </location>
</feature>
<keyword evidence="2" id="KW-0732">Signal</keyword>
<feature type="compositionally biased region" description="Low complexity" evidence="1">
    <location>
        <begin position="28"/>
        <end position="38"/>
    </location>
</feature>
<feature type="chain" id="PRO_5046039723" evidence="2">
    <location>
        <begin position="23"/>
        <end position="254"/>
    </location>
</feature>
<evidence type="ECO:0000256" key="2">
    <source>
        <dbReference type="SAM" id="SignalP"/>
    </source>
</evidence>
<organism evidence="3 4">
    <name type="scientific">Tropicimonas omnivorans</name>
    <dbReference type="NCBI Taxonomy" id="3075590"/>
    <lineage>
        <taxon>Bacteria</taxon>
        <taxon>Pseudomonadati</taxon>
        <taxon>Pseudomonadota</taxon>
        <taxon>Alphaproteobacteria</taxon>
        <taxon>Rhodobacterales</taxon>
        <taxon>Roseobacteraceae</taxon>
        <taxon>Tropicimonas</taxon>
    </lineage>
</organism>
<gene>
    <name evidence="3" type="ORF">RM543_13635</name>
</gene>
<comment type="caution">
    <text evidence="3">The sequence shown here is derived from an EMBL/GenBank/DDBJ whole genome shotgun (WGS) entry which is preliminary data.</text>
</comment>
<keyword evidence="4" id="KW-1185">Reference proteome</keyword>
<sequence>MNTTLSLLALAATLGFAGPVLAQDDGETAGTAADAEQGSETGNGEQTPAQAAAEALDMGEPVPGQAAPQPGPGGRSEPAASVEGAALGQTYILEASGDWEVHCVNTQLDADPCVLHQLLQDGAGNSVATIEIVSIPGGQQAVAGATIVTPLETLLTQQVTLSVDSGQARRYPFTFCVPAGCVSRVGFTEAEVNSFRRGAAANLRIVPASAPDQEVNLNVSLSGFTDGFSMVREANLANAAEIEELQAAQAEGAN</sequence>
<dbReference type="InterPro" id="IPR038696">
    <property type="entry name" value="IalB_sf"/>
</dbReference>
<evidence type="ECO:0000256" key="1">
    <source>
        <dbReference type="SAM" id="MobiDB-lite"/>
    </source>
</evidence>
<reference evidence="3 4" key="1">
    <citation type="submission" date="2023-09" db="EMBL/GenBank/DDBJ databases">
        <authorList>
            <person name="Rey-Velasco X."/>
        </authorList>
    </citation>
    <scope>NUCLEOTIDE SEQUENCE [LARGE SCALE GENOMIC DNA]</scope>
    <source>
        <strain evidence="3 4">F158</strain>
    </source>
</reference>
<dbReference type="Proteomes" id="UP001265259">
    <property type="component" value="Unassembled WGS sequence"/>
</dbReference>
<dbReference type="Gene3D" id="2.60.40.1880">
    <property type="entry name" value="Invasion associated locus B (IalB) protein"/>
    <property type="match status" value="1"/>
</dbReference>
<dbReference type="RefSeq" id="WP_311692543.1">
    <property type="nucleotide sequence ID" value="NZ_JAVRHL010000003.1"/>
</dbReference>
<protein>
    <submittedName>
        <fullName evidence="3">Invasion associated locus B family protein</fullName>
    </submittedName>
</protein>
<evidence type="ECO:0000313" key="4">
    <source>
        <dbReference type="Proteomes" id="UP001265259"/>
    </source>
</evidence>
<feature type="signal peptide" evidence="2">
    <location>
        <begin position="1"/>
        <end position="22"/>
    </location>
</feature>
<feature type="region of interest" description="Disordered" evidence="1">
    <location>
        <begin position="25"/>
        <end position="80"/>
    </location>
</feature>
<dbReference type="EMBL" id="JAVRHL010000003">
    <property type="protein sequence ID" value="MDT0683728.1"/>
    <property type="molecule type" value="Genomic_DNA"/>
</dbReference>
<name>A0ABU3DJH2_9RHOB</name>
<dbReference type="InterPro" id="IPR010642">
    <property type="entry name" value="Invasion_prot_B"/>
</dbReference>
<evidence type="ECO:0000313" key="3">
    <source>
        <dbReference type="EMBL" id="MDT0683728.1"/>
    </source>
</evidence>